<dbReference type="AlphaFoldDB" id="A0A4Q9WAV2"/>
<gene>
    <name evidence="3" type="ORF">EQ812_05295</name>
</gene>
<dbReference type="EMBL" id="SCHB01000003">
    <property type="protein sequence ID" value="TBW72396.1"/>
    <property type="molecule type" value="Genomic_DNA"/>
</dbReference>
<proteinExistence type="predicted"/>
<feature type="transmembrane region" description="Helical" evidence="1">
    <location>
        <begin position="428"/>
        <end position="448"/>
    </location>
</feature>
<feature type="transmembrane region" description="Helical" evidence="1">
    <location>
        <begin position="320"/>
        <end position="340"/>
    </location>
</feature>
<evidence type="ECO:0000256" key="1">
    <source>
        <dbReference type="SAM" id="Phobius"/>
    </source>
</evidence>
<sequence length="449" mass="51206">MLEITFDLKNGTHDAIPHDIHYLKLTNITKLTTQQQTLLRQWIVKHQLDISLYERILVSPLNSEAIVKQLTQFVQLCKTIQPKKRDMSFGWLLIVIMFALPVWGAYHFSACLQTAYVEEGIQRLAKLSLFSQHWVNSILFGDYGIGSLGTYSLIWALPVVILISLSTAIVAQTHLKEYIVWAIEPTMKKLGLHGADIIPVLEGFGCNAAAVSQAASQCHQCTKAQCMSLISFGSSCSYQIGATLSIFNVAQRSWLFVPYLILVFLGGMLHNQLWRNRQQQRLITNSNFYHNFKFHWPQFFSLCNALWCNVRMFLLQALPIFIGICVIVSLLALTPILTFISQIFMPLLSYLNIPTQLSPGILFSIIRKDGMLLFNMHDGFWLKQLSSLQLLLLVFFSSTFTSCTVTMTMLIRHLGWLQSLKMISQQMITASLCITVTWFIVRICTIWLH</sequence>
<accession>A0A4Q9WAV2</accession>
<feature type="transmembrane region" description="Helical" evidence="1">
    <location>
        <begin position="88"/>
        <end position="106"/>
    </location>
</feature>
<evidence type="ECO:0000313" key="4">
    <source>
        <dbReference type="Proteomes" id="UP000293637"/>
    </source>
</evidence>
<dbReference type="Pfam" id="PF07670">
    <property type="entry name" value="Gate"/>
    <property type="match status" value="1"/>
</dbReference>
<organism evidence="3 4">
    <name type="scientific">Staphylococcus lugdunensis</name>
    <dbReference type="NCBI Taxonomy" id="28035"/>
    <lineage>
        <taxon>Bacteria</taxon>
        <taxon>Bacillati</taxon>
        <taxon>Bacillota</taxon>
        <taxon>Bacilli</taxon>
        <taxon>Bacillales</taxon>
        <taxon>Staphylococcaceae</taxon>
        <taxon>Staphylococcus</taxon>
    </lineage>
</organism>
<evidence type="ECO:0000313" key="3">
    <source>
        <dbReference type="EMBL" id="TBW72396.1"/>
    </source>
</evidence>
<dbReference type="RefSeq" id="WP_002492013.1">
    <property type="nucleotide sequence ID" value="NZ_AP021848.1"/>
</dbReference>
<feature type="transmembrane region" description="Helical" evidence="1">
    <location>
        <begin position="386"/>
        <end position="407"/>
    </location>
</feature>
<evidence type="ECO:0000259" key="2">
    <source>
        <dbReference type="Pfam" id="PF07670"/>
    </source>
</evidence>
<feature type="transmembrane region" description="Helical" evidence="1">
    <location>
        <begin position="153"/>
        <end position="171"/>
    </location>
</feature>
<keyword evidence="1" id="KW-1133">Transmembrane helix</keyword>
<dbReference type="InterPro" id="IPR011642">
    <property type="entry name" value="Gate_dom"/>
</dbReference>
<comment type="caution">
    <text evidence="3">The sequence shown here is derived from an EMBL/GenBank/DDBJ whole genome shotgun (WGS) entry which is preliminary data.</text>
</comment>
<dbReference type="GeneID" id="58090717"/>
<name>A0A4Q9WAV2_STALU</name>
<keyword evidence="1" id="KW-0812">Transmembrane</keyword>
<feature type="domain" description="Nucleoside transporter/FeoB GTPase Gate" evidence="2">
    <location>
        <begin position="153"/>
        <end position="247"/>
    </location>
</feature>
<reference evidence="3 4" key="1">
    <citation type="journal article" date="2019" name="Sci. Transl. Med.">
        <title>Quorum sensing between bacterial species on the skin protects against epidermal injury in atopic dermatitis.</title>
        <authorList>
            <person name="Williams M.R."/>
        </authorList>
    </citation>
    <scope>NUCLEOTIDE SEQUENCE [LARGE SCALE GENOMIC DNA]</scope>
    <source>
        <strain evidence="3 4">E7</strain>
    </source>
</reference>
<protein>
    <submittedName>
        <fullName evidence="3">Ferrous iron transporter B</fullName>
    </submittedName>
</protein>
<feature type="transmembrane region" description="Helical" evidence="1">
    <location>
        <begin position="347"/>
        <end position="366"/>
    </location>
</feature>
<dbReference type="Proteomes" id="UP000293637">
    <property type="component" value="Unassembled WGS sequence"/>
</dbReference>
<keyword evidence="1" id="KW-0472">Membrane</keyword>
<feature type="transmembrane region" description="Helical" evidence="1">
    <location>
        <begin position="256"/>
        <end position="274"/>
    </location>
</feature>
<feature type="transmembrane region" description="Helical" evidence="1">
    <location>
        <begin position="229"/>
        <end position="250"/>
    </location>
</feature>